<dbReference type="AlphaFoldDB" id="A0AAU8K4R8"/>
<keyword evidence="2" id="KW-0238">DNA-binding</keyword>
<evidence type="ECO:0000256" key="1">
    <source>
        <dbReference type="ARBA" id="ARBA00023015"/>
    </source>
</evidence>
<evidence type="ECO:0000259" key="5">
    <source>
        <dbReference type="PROSITE" id="PS50987"/>
    </source>
</evidence>
<gene>
    <name evidence="6" type="ORF">ABWK59_31015</name>
</gene>
<dbReference type="PANTHER" id="PTHR33154:SF33">
    <property type="entry name" value="TRANSCRIPTIONAL REPRESSOR SDPR"/>
    <property type="match status" value="1"/>
</dbReference>
<dbReference type="InterPro" id="IPR001845">
    <property type="entry name" value="HTH_ArsR_DNA-bd_dom"/>
</dbReference>
<dbReference type="InterPro" id="IPR036388">
    <property type="entry name" value="WH-like_DNA-bd_sf"/>
</dbReference>
<protein>
    <submittedName>
        <fullName evidence="6">DUF5937 family protein</fullName>
    </submittedName>
</protein>
<name>A0AAU8K4R8_9ACTN</name>
<sequence>MTVTVDLGGLPDDRLLFAPSPLAELIAMLHLLAEPAHHPGLHGWATATAGALPPDLADRLGEADFLWRSSRADFLVPGLPGATLAEELDAVDRLDDERFVAAALITTCGSSRLTHRRSSPLADPVARERARELALARGPRQGAFADRLLTDPPAVRARIRRLLLECEQAFFADAWRQVLPGLAADARRKADLLERHGLAATLAAVSPALALAVDEPADPNADPNGNPEAEPGVAGPRPPHRRIVIDKLQDNTTSAVDAGGVTFLPTAFGRPHLVVVNAPGWRPVVQYPVAEAGLTDPVPLGLVQQRLEALAHPVRLRLVRTLARGPHTTGELADSWQLTAPEVSRHLAVLRKAGLLTTRRRGRYVLYELDLTASARLGGDLLEAVLR</sequence>
<dbReference type="SMART" id="SM00418">
    <property type="entry name" value="HTH_ARSR"/>
    <property type="match status" value="1"/>
</dbReference>
<dbReference type="PROSITE" id="PS50987">
    <property type="entry name" value="HTH_ARSR_2"/>
    <property type="match status" value="1"/>
</dbReference>
<keyword evidence="1" id="KW-0805">Transcription regulation</keyword>
<dbReference type="Pfam" id="PF19361">
    <property type="entry name" value="DUF5937"/>
    <property type="match status" value="1"/>
</dbReference>
<dbReference type="RefSeq" id="WP_354643976.1">
    <property type="nucleotide sequence ID" value="NZ_CP159872.1"/>
</dbReference>
<dbReference type="GO" id="GO:0003700">
    <property type="term" value="F:DNA-binding transcription factor activity"/>
    <property type="evidence" value="ECO:0007669"/>
    <property type="project" value="InterPro"/>
</dbReference>
<dbReference type="CDD" id="cd00090">
    <property type="entry name" value="HTH_ARSR"/>
    <property type="match status" value="1"/>
</dbReference>
<dbReference type="NCBIfam" id="NF033788">
    <property type="entry name" value="HTH_metalloreg"/>
    <property type="match status" value="1"/>
</dbReference>
<keyword evidence="3" id="KW-0804">Transcription</keyword>
<reference evidence="6" key="1">
    <citation type="submission" date="2024-06" db="EMBL/GenBank/DDBJ databases">
        <title>The genome sequences of Kitasatospora sp. strain HUAS MG31.</title>
        <authorList>
            <person name="Mo P."/>
        </authorList>
    </citation>
    <scope>NUCLEOTIDE SEQUENCE</scope>
    <source>
        <strain evidence="6">HUAS MG31</strain>
    </source>
</reference>
<feature type="compositionally biased region" description="Low complexity" evidence="4">
    <location>
        <begin position="214"/>
        <end position="231"/>
    </location>
</feature>
<accession>A0AAU8K4R8</accession>
<dbReference type="InterPro" id="IPR045981">
    <property type="entry name" value="DUF5937"/>
</dbReference>
<dbReference type="PANTHER" id="PTHR33154">
    <property type="entry name" value="TRANSCRIPTIONAL REGULATOR, ARSR FAMILY"/>
    <property type="match status" value="1"/>
</dbReference>
<dbReference type="Gene3D" id="1.10.10.10">
    <property type="entry name" value="Winged helix-like DNA-binding domain superfamily/Winged helix DNA-binding domain"/>
    <property type="match status" value="1"/>
</dbReference>
<dbReference type="SUPFAM" id="SSF46785">
    <property type="entry name" value="Winged helix' DNA-binding domain"/>
    <property type="match status" value="1"/>
</dbReference>
<dbReference type="KEGG" id="kcm:ABWK59_31015"/>
<feature type="domain" description="HTH arsR-type" evidence="5">
    <location>
        <begin position="295"/>
        <end position="387"/>
    </location>
</feature>
<evidence type="ECO:0000256" key="2">
    <source>
        <dbReference type="ARBA" id="ARBA00023125"/>
    </source>
</evidence>
<dbReference type="EMBL" id="CP159872">
    <property type="protein sequence ID" value="XCM83041.1"/>
    <property type="molecule type" value="Genomic_DNA"/>
</dbReference>
<dbReference type="InterPro" id="IPR036390">
    <property type="entry name" value="WH_DNA-bd_sf"/>
</dbReference>
<dbReference type="PRINTS" id="PR00778">
    <property type="entry name" value="HTHARSR"/>
</dbReference>
<dbReference type="Pfam" id="PF12840">
    <property type="entry name" value="HTH_20"/>
    <property type="match status" value="1"/>
</dbReference>
<evidence type="ECO:0000256" key="3">
    <source>
        <dbReference type="ARBA" id="ARBA00023163"/>
    </source>
</evidence>
<organism evidence="6">
    <name type="scientific">Kitasatospora camelliae</name>
    <dbReference type="NCBI Taxonomy" id="3156397"/>
    <lineage>
        <taxon>Bacteria</taxon>
        <taxon>Bacillati</taxon>
        <taxon>Actinomycetota</taxon>
        <taxon>Actinomycetes</taxon>
        <taxon>Kitasatosporales</taxon>
        <taxon>Streptomycetaceae</taxon>
        <taxon>Kitasatospora</taxon>
    </lineage>
</organism>
<evidence type="ECO:0000313" key="6">
    <source>
        <dbReference type="EMBL" id="XCM83041.1"/>
    </source>
</evidence>
<evidence type="ECO:0000256" key="4">
    <source>
        <dbReference type="SAM" id="MobiDB-lite"/>
    </source>
</evidence>
<dbReference type="InterPro" id="IPR011991">
    <property type="entry name" value="ArsR-like_HTH"/>
</dbReference>
<feature type="region of interest" description="Disordered" evidence="4">
    <location>
        <begin position="214"/>
        <end position="239"/>
    </location>
</feature>
<dbReference type="InterPro" id="IPR051081">
    <property type="entry name" value="HTH_MetalResp_TranReg"/>
</dbReference>
<dbReference type="GO" id="GO:0003677">
    <property type="term" value="F:DNA binding"/>
    <property type="evidence" value="ECO:0007669"/>
    <property type="project" value="UniProtKB-KW"/>
</dbReference>
<proteinExistence type="predicted"/>